<dbReference type="InterPro" id="IPR011044">
    <property type="entry name" value="Quino_amine_DH_bsu"/>
</dbReference>
<dbReference type="InterPro" id="IPR035897">
    <property type="entry name" value="Toll_tir_struct_dom_sf"/>
</dbReference>
<accession>A0ABX1QAH9</accession>
<gene>
    <name evidence="4" type="ORF">GPA25_06620</name>
</gene>
<sequence length="561" mass="62875">MDNDANDQPRMRYDAFISYSHVADDRLAPRLQRAIEQLDKPWYRWRSMHVFRDETDLSATPEGWPAIQAALADSRYFVFLASPRAANSKWVMREVTYWMENRSSSTLLIVLTDGEILWDDGRNDFDWERTKALPKVLAGRFSSEPFWVDLRWAAGKHQLTVRDPQFLKAAAKIAAPVRGLDVGKLISEDYRQHKRTLRIAYGTGAALLVFAAAAIWQYELSQTERSLALVASSYRALYLNPLQAAADAYRASEIKRMPEAEEALGAAIEVAKLRRDNRNEEAQLRGIGPGYLMERWREGGVFTKLRRDGRYLLVASERGQNGSDPPGTVYLISLDTFRTNELPPGAQARGRRLEYMGFSASGEEIFVARQFYLDVFDIHGNRTRSTQLEYHAKPTHLIAGMFGSYVLVGDTVGHLMLADTATSVRPQLKGGQHGDAALFMETNVRGTRSIVLFESGRADLVVLDDPKSPIQREVAKDGIIFAAFSPLPDSTRFLTASILGEIGVWSFDNGELKHLATLNHGRTTVRAATLTDDERRLVSLGDDDSFRLWNAASGALIGSRP</sequence>
<dbReference type="Gene3D" id="3.40.50.10140">
    <property type="entry name" value="Toll/interleukin-1 receptor homology (TIR) domain"/>
    <property type="match status" value="1"/>
</dbReference>
<dbReference type="PROSITE" id="PS50104">
    <property type="entry name" value="TIR"/>
    <property type="match status" value="1"/>
</dbReference>
<keyword evidence="2" id="KW-1133">Transmembrane helix</keyword>
<organism evidence="4 5">
    <name type="scientific">Aromatoleum diolicum</name>
    <dbReference type="NCBI Taxonomy" id="75796"/>
    <lineage>
        <taxon>Bacteria</taxon>
        <taxon>Pseudomonadati</taxon>
        <taxon>Pseudomonadota</taxon>
        <taxon>Betaproteobacteria</taxon>
        <taxon>Rhodocyclales</taxon>
        <taxon>Rhodocyclaceae</taxon>
        <taxon>Aromatoleum</taxon>
    </lineage>
</organism>
<evidence type="ECO:0000313" key="4">
    <source>
        <dbReference type="EMBL" id="NMG74431.1"/>
    </source>
</evidence>
<dbReference type="InterPro" id="IPR000157">
    <property type="entry name" value="TIR_dom"/>
</dbReference>
<feature type="repeat" description="WD" evidence="1">
    <location>
        <begin position="518"/>
        <end position="559"/>
    </location>
</feature>
<dbReference type="SMART" id="SM00255">
    <property type="entry name" value="TIR"/>
    <property type="match status" value="1"/>
</dbReference>
<comment type="caution">
    <text evidence="4">The sequence shown here is derived from an EMBL/GenBank/DDBJ whole genome shotgun (WGS) entry which is preliminary data.</text>
</comment>
<dbReference type="Gene3D" id="2.130.10.10">
    <property type="entry name" value="YVTN repeat-like/Quinoprotein amine dehydrogenase"/>
    <property type="match status" value="1"/>
</dbReference>
<dbReference type="Pfam" id="PF13676">
    <property type="entry name" value="TIR_2"/>
    <property type="match status" value="1"/>
</dbReference>
<proteinExistence type="predicted"/>
<dbReference type="InterPro" id="IPR001680">
    <property type="entry name" value="WD40_rpt"/>
</dbReference>
<dbReference type="PROSITE" id="PS50082">
    <property type="entry name" value="WD_REPEATS_2"/>
    <property type="match status" value="1"/>
</dbReference>
<dbReference type="RefSeq" id="WP_169259585.1">
    <property type="nucleotide sequence ID" value="NZ_WTVQ01000008.1"/>
</dbReference>
<dbReference type="SUPFAM" id="SSF50969">
    <property type="entry name" value="YVTN repeat-like/Quinoprotein amine dehydrogenase"/>
    <property type="match status" value="1"/>
</dbReference>
<dbReference type="InterPro" id="IPR015943">
    <property type="entry name" value="WD40/YVTN_repeat-like_dom_sf"/>
</dbReference>
<name>A0ABX1QAH9_9RHOO</name>
<dbReference type="Proteomes" id="UP000648984">
    <property type="component" value="Unassembled WGS sequence"/>
</dbReference>
<evidence type="ECO:0000259" key="3">
    <source>
        <dbReference type="PROSITE" id="PS50104"/>
    </source>
</evidence>
<keyword evidence="1" id="KW-0853">WD repeat</keyword>
<keyword evidence="2" id="KW-0812">Transmembrane</keyword>
<feature type="domain" description="TIR" evidence="3">
    <location>
        <begin position="11"/>
        <end position="137"/>
    </location>
</feature>
<dbReference type="EMBL" id="WTVQ01000008">
    <property type="protein sequence ID" value="NMG74431.1"/>
    <property type="molecule type" value="Genomic_DNA"/>
</dbReference>
<evidence type="ECO:0000313" key="5">
    <source>
        <dbReference type="Proteomes" id="UP000648984"/>
    </source>
</evidence>
<reference evidence="4 5" key="1">
    <citation type="submission" date="2019-12" db="EMBL/GenBank/DDBJ databases">
        <title>Comparative genomics gives insights into the taxonomy of the Azoarcus-Aromatoleum group and reveals separate origins of nif in the plant-associated Azoarcus and non-plant-associated Aromatoleum sub-groups.</title>
        <authorList>
            <person name="Lafos M."/>
            <person name="Maluk M."/>
            <person name="Batista M."/>
            <person name="Junghare M."/>
            <person name="Carmona M."/>
            <person name="Faoro H."/>
            <person name="Cruz L.M."/>
            <person name="Battistoni F."/>
            <person name="De Souza E."/>
            <person name="Pedrosa F."/>
            <person name="Chen W.-M."/>
            <person name="Poole P.S."/>
            <person name="Dixon R.A."/>
            <person name="James E.K."/>
        </authorList>
    </citation>
    <scope>NUCLEOTIDE SEQUENCE [LARGE SCALE GENOMIC DNA]</scope>
    <source>
        <strain evidence="4 5">22Lin</strain>
    </source>
</reference>
<evidence type="ECO:0000256" key="1">
    <source>
        <dbReference type="PROSITE-ProRule" id="PRU00221"/>
    </source>
</evidence>
<dbReference type="SUPFAM" id="SSF52200">
    <property type="entry name" value="Toll/Interleukin receptor TIR domain"/>
    <property type="match status" value="1"/>
</dbReference>
<keyword evidence="5" id="KW-1185">Reference proteome</keyword>
<evidence type="ECO:0000256" key="2">
    <source>
        <dbReference type="SAM" id="Phobius"/>
    </source>
</evidence>
<feature type="transmembrane region" description="Helical" evidence="2">
    <location>
        <begin position="199"/>
        <end position="218"/>
    </location>
</feature>
<keyword evidence="2" id="KW-0472">Membrane</keyword>
<protein>
    <submittedName>
        <fullName evidence="4">TIR domain-containing protein</fullName>
    </submittedName>
</protein>